<comment type="caution">
    <text evidence="1">The sequence shown here is derived from an EMBL/GenBank/DDBJ whole genome shotgun (WGS) entry which is preliminary data.</text>
</comment>
<organism evidence="1">
    <name type="scientific">marine sediment metagenome</name>
    <dbReference type="NCBI Taxonomy" id="412755"/>
    <lineage>
        <taxon>unclassified sequences</taxon>
        <taxon>metagenomes</taxon>
        <taxon>ecological metagenomes</taxon>
    </lineage>
</organism>
<evidence type="ECO:0000313" key="1">
    <source>
        <dbReference type="EMBL" id="GAG41167.1"/>
    </source>
</evidence>
<dbReference type="EMBL" id="BARS01041009">
    <property type="protein sequence ID" value="GAG41167.1"/>
    <property type="molecule type" value="Genomic_DNA"/>
</dbReference>
<protein>
    <submittedName>
        <fullName evidence="1">Uncharacterized protein</fullName>
    </submittedName>
</protein>
<feature type="non-terminal residue" evidence="1">
    <location>
        <position position="90"/>
    </location>
</feature>
<accession>X0Y1C5</accession>
<sequence>MKSPHPRAGREFFTWARFKRNPVPLDCFTRNPRSPALDVAPRATIVGGGGTFVRAGGADRAARARLRSLANHRGPRSLEWNPVPIKSLAA</sequence>
<name>X0Y1C5_9ZZZZ</name>
<reference evidence="1" key="1">
    <citation type="journal article" date="2014" name="Front. Microbiol.">
        <title>High frequency of phylogenetically diverse reductive dehalogenase-homologous genes in deep subseafloor sedimentary metagenomes.</title>
        <authorList>
            <person name="Kawai M."/>
            <person name="Futagami T."/>
            <person name="Toyoda A."/>
            <person name="Takaki Y."/>
            <person name="Nishi S."/>
            <person name="Hori S."/>
            <person name="Arai W."/>
            <person name="Tsubouchi T."/>
            <person name="Morono Y."/>
            <person name="Uchiyama I."/>
            <person name="Ito T."/>
            <person name="Fujiyama A."/>
            <person name="Inagaki F."/>
            <person name="Takami H."/>
        </authorList>
    </citation>
    <scope>NUCLEOTIDE SEQUENCE</scope>
    <source>
        <strain evidence="1">Expedition CK06-06</strain>
    </source>
</reference>
<dbReference type="AlphaFoldDB" id="X0Y1C5"/>
<proteinExistence type="predicted"/>
<gene>
    <name evidence="1" type="ORF">S01H1_62439</name>
</gene>